<keyword evidence="2" id="KW-0560">Oxidoreductase</keyword>
<dbReference type="PRINTS" id="PR00081">
    <property type="entry name" value="GDHRDH"/>
</dbReference>
<dbReference type="EMBL" id="JAWQEG010005030">
    <property type="protein sequence ID" value="KAK3859430.1"/>
    <property type="molecule type" value="Genomic_DNA"/>
</dbReference>
<keyword evidence="5" id="KW-1185">Reference proteome</keyword>
<reference evidence="4" key="1">
    <citation type="submission" date="2023-10" db="EMBL/GenBank/DDBJ databases">
        <title>Genome assemblies of two species of porcelain crab, Petrolisthes cinctipes and Petrolisthes manimaculis (Anomura: Porcellanidae).</title>
        <authorList>
            <person name="Angst P."/>
        </authorList>
    </citation>
    <scope>NUCLEOTIDE SEQUENCE</scope>
    <source>
        <strain evidence="4">PB745_01</strain>
        <tissue evidence="4">Gill</tissue>
    </source>
</reference>
<comment type="similarity">
    <text evidence="3">Belongs to the short-chain dehydrogenases/reductases (SDR) family.</text>
</comment>
<dbReference type="PANTHER" id="PTHR43544:SF7">
    <property type="entry name" value="NADB-LER2"/>
    <property type="match status" value="1"/>
</dbReference>
<dbReference type="InterPro" id="IPR002347">
    <property type="entry name" value="SDR_fam"/>
</dbReference>
<organism evidence="4 5">
    <name type="scientific">Petrolisthes cinctipes</name>
    <name type="common">Flat porcelain crab</name>
    <dbReference type="NCBI Taxonomy" id="88211"/>
    <lineage>
        <taxon>Eukaryota</taxon>
        <taxon>Metazoa</taxon>
        <taxon>Ecdysozoa</taxon>
        <taxon>Arthropoda</taxon>
        <taxon>Crustacea</taxon>
        <taxon>Multicrustacea</taxon>
        <taxon>Malacostraca</taxon>
        <taxon>Eumalacostraca</taxon>
        <taxon>Eucarida</taxon>
        <taxon>Decapoda</taxon>
        <taxon>Pleocyemata</taxon>
        <taxon>Anomura</taxon>
        <taxon>Galatheoidea</taxon>
        <taxon>Porcellanidae</taxon>
        <taxon>Petrolisthes</taxon>
    </lineage>
</organism>
<evidence type="ECO:0008006" key="6">
    <source>
        <dbReference type="Google" id="ProtNLM"/>
    </source>
</evidence>
<evidence type="ECO:0000313" key="4">
    <source>
        <dbReference type="EMBL" id="KAK3859430.1"/>
    </source>
</evidence>
<evidence type="ECO:0000313" key="5">
    <source>
        <dbReference type="Proteomes" id="UP001286313"/>
    </source>
</evidence>
<dbReference type="GO" id="GO:0005737">
    <property type="term" value="C:cytoplasm"/>
    <property type="evidence" value="ECO:0007669"/>
    <property type="project" value="TreeGrafter"/>
</dbReference>
<name>A0AAE1EQ80_PETCI</name>
<comment type="caution">
    <text evidence="4">The sequence shown here is derived from an EMBL/GenBank/DDBJ whole genome shotgun (WGS) entry which is preliminary data.</text>
</comment>
<dbReference type="CDD" id="cd05325">
    <property type="entry name" value="carb_red_sniffer_like_SDR_c"/>
    <property type="match status" value="1"/>
</dbReference>
<accession>A0AAE1EQ80</accession>
<proteinExistence type="inferred from homology"/>
<dbReference type="SUPFAM" id="SSF51735">
    <property type="entry name" value="NAD(P)-binding Rossmann-fold domains"/>
    <property type="match status" value="1"/>
</dbReference>
<keyword evidence="1" id="KW-0521">NADP</keyword>
<dbReference type="Gene3D" id="3.40.50.720">
    <property type="entry name" value="NAD(P)-binding Rossmann-like Domain"/>
    <property type="match status" value="1"/>
</dbReference>
<dbReference type="Proteomes" id="UP001286313">
    <property type="component" value="Unassembled WGS sequence"/>
</dbReference>
<dbReference type="InterPro" id="IPR036291">
    <property type="entry name" value="NAD(P)-bd_dom_sf"/>
</dbReference>
<dbReference type="InterPro" id="IPR051468">
    <property type="entry name" value="Fungal_SecMetab_SDRs"/>
</dbReference>
<dbReference type="PRINTS" id="PR00080">
    <property type="entry name" value="SDRFAMILY"/>
</dbReference>
<dbReference type="PANTHER" id="PTHR43544">
    <property type="entry name" value="SHORT-CHAIN DEHYDROGENASE/REDUCTASE"/>
    <property type="match status" value="1"/>
</dbReference>
<evidence type="ECO:0000256" key="2">
    <source>
        <dbReference type="ARBA" id="ARBA00023002"/>
    </source>
</evidence>
<evidence type="ECO:0000256" key="1">
    <source>
        <dbReference type="ARBA" id="ARBA00022857"/>
    </source>
</evidence>
<gene>
    <name evidence="4" type="ORF">Pcinc_034462</name>
</gene>
<dbReference type="Pfam" id="PF00106">
    <property type="entry name" value="adh_short"/>
    <property type="match status" value="1"/>
</dbReference>
<evidence type="ECO:0000256" key="3">
    <source>
        <dbReference type="RuleBase" id="RU000363"/>
    </source>
</evidence>
<dbReference type="AlphaFoldDB" id="A0AAE1EQ80"/>
<protein>
    <recommendedName>
        <fullName evidence="6">C-factor</fullName>
    </recommendedName>
</protein>
<dbReference type="GO" id="GO:0004090">
    <property type="term" value="F:carbonyl reductase (NADPH) activity"/>
    <property type="evidence" value="ECO:0007669"/>
    <property type="project" value="TreeGrafter"/>
</dbReference>
<sequence>MVARSVLITGSNRGLGLEMVRQLVLAPRTGNPKLVEAPRTGNSKPEVIIATCRSPHQAQKLCEVADNNKNVHVVQLDVTDESSYGSFVSRVGELVGPQGLNLLVNNAGVAPKSTRINMVRWQQVTDTLTVNTVAPIMLTKALLPHLKTAANQVEGDSLAVKRAAVINISSVLGSIARNEQGGLYPYRASKAALNAITKSMSVDLRGNNILVASLHPGWVQTDMGGKNADLTPTDSISQILSLLHQMTDHHHGQFYQYDGEQGRWRIEGVYTMFTEVTFGTEQNTKAGIWSRSKLRESDKVEIKEH</sequence>